<dbReference type="EMBL" id="ML995490">
    <property type="protein sequence ID" value="KAF2140253.1"/>
    <property type="molecule type" value="Genomic_DNA"/>
</dbReference>
<accession>A0A6A6BA53</accession>
<dbReference type="Proteomes" id="UP000799438">
    <property type="component" value="Unassembled WGS sequence"/>
</dbReference>
<dbReference type="GeneID" id="54300794"/>
<name>A0A6A6BA53_9PEZI</name>
<sequence length="595" mass="64395">MAHDPSIIRTGWTLSPSHSMELNLNTTTATAMLSRTNLAGDSLEGHLRQMLPFYRLPVECLSQAAPGWPRNSNLSTQKATTPAIHVDETDIFALEFGAVMPTLESMSQQKQAKAPVLLTDCIKKLTHTTARVSDGDLELDLSDSSINNAFGSRHCECKPCREKHEFSTTVAIGIYKQRQVARQFELMSPEPSAITACYGQLGEDAGAHEADEEAEQADEDANILPVAATYKPQAAPEHSLSALPAKFPLLPSPSVRPAPAPLPKAPIYSPIHIPRLDGTEVLHFDSIVLRECFSPSERPPPAAPAAENSFPLSNPFSDPDYSCGDPTTATVATTFAFEKRTPAAAATDAVSALTTGLRMQQYGAVTVAVADTEILAPRPMRLPIGVTADREYVPLAPVSRFSPWSDDESDYDEDEENEEVEAEEEEEDVPVPMIVEIADDIPTQLPQRGGAVIVLSPRTPAVPAPAVPGLLCRAARAAITVLGRVARAIANGLEYLGSWVLGPAEYNHDYYDYDSVSDYDEFSDSSSVYFADDECSPLLLPPQGRVRAYQACDGGAGAESCVFWDYDAFGSFDSKCEVCAALVHRTLRQRARIGV</sequence>
<evidence type="ECO:0000313" key="3">
    <source>
        <dbReference type="Proteomes" id="UP000799438"/>
    </source>
</evidence>
<reference evidence="2" key="1">
    <citation type="journal article" date="2020" name="Stud. Mycol.">
        <title>101 Dothideomycetes genomes: a test case for predicting lifestyles and emergence of pathogens.</title>
        <authorList>
            <person name="Haridas S."/>
            <person name="Albert R."/>
            <person name="Binder M."/>
            <person name="Bloem J."/>
            <person name="Labutti K."/>
            <person name="Salamov A."/>
            <person name="Andreopoulos B."/>
            <person name="Baker S."/>
            <person name="Barry K."/>
            <person name="Bills G."/>
            <person name="Bluhm B."/>
            <person name="Cannon C."/>
            <person name="Castanera R."/>
            <person name="Culley D."/>
            <person name="Daum C."/>
            <person name="Ezra D."/>
            <person name="Gonzalez J."/>
            <person name="Henrissat B."/>
            <person name="Kuo A."/>
            <person name="Liang C."/>
            <person name="Lipzen A."/>
            <person name="Lutzoni F."/>
            <person name="Magnuson J."/>
            <person name="Mondo S."/>
            <person name="Nolan M."/>
            <person name="Ohm R."/>
            <person name="Pangilinan J."/>
            <person name="Park H.-J."/>
            <person name="Ramirez L."/>
            <person name="Alfaro M."/>
            <person name="Sun H."/>
            <person name="Tritt A."/>
            <person name="Yoshinaga Y."/>
            <person name="Zwiers L.-H."/>
            <person name="Turgeon B."/>
            <person name="Goodwin S."/>
            <person name="Spatafora J."/>
            <person name="Crous P."/>
            <person name="Grigoriev I."/>
        </authorList>
    </citation>
    <scope>NUCLEOTIDE SEQUENCE</scope>
    <source>
        <strain evidence="2">CBS 121167</strain>
    </source>
</reference>
<feature type="compositionally biased region" description="Acidic residues" evidence="1">
    <location>
        <begin position="405"/>
        <end position="428"/>
    </location>
</feature>
<proteinExistence type="predicted"/>
<gene>
    <name evidence="2" type="ORF">K452DRAFT_310019</name>
</gene>
<organism evidence="2 3">
    <name type="scientific">Aplosporella prunicola CBS 121167</name>
    <dbReference type="NCBI Taxonomy" id="1176127"/>
    <lineage>
        <taxon>Eukaryota</taxon>
        <taxon>Fungi</taxon>
        <taxon>Dikarya</taxon>
        <taxon>Ascomycota</taxon>
        <taxon>Pezizomycotina</taxon>
        <taxon>Dothideomycetes</taxon>
        <taxon>Dothideomycetes incertae sedis</taxon>
        <taxon>Botryosphaeriales</taxon>
        <taxon>Aplosporellaceae</taxon>
        <taxon>Aplosporella</taxon>
    </lineage>
</organism>
<feature type="region of interest" description="Disordered" evidence="1">
    <location>
        <begin position="399"/>
        <end position="428"/>
    </location>
</feature>
<evidence type="ECO:0000256" key="1">
    <source>
        <dbReference type="SAM" id="MobiDB-lite"/>
    </source>
</evidence>
<dbReference type="AlphaFoldDB" id="A0A6A6BA53"/>
<protein>
    <submittedName>
        <fullName evidence="2">Uncharacterized protein</fullName>
    </submittedName>
</protein>
<dbReference type="RefSeq" id="XP_033395966.1">
    <property type="nucleotide sequence ID" value="XM_033543297.1"/>
</dbReference>
<evidence type="ECO:0000313" key="2">
    <source>
        <dbReference type="EMBL" id="KAF2140253.1"/>
    </source>
</evidence>
<keyword evidence="3" id="KW-1185">Reference proteome</keyword>